<dbReference type="Proteomes" id="UP000002139">
    <property type="component" value="Chromosome"/>
</dbReference>
<accession>A9FDX6</accession>
<proteinExistence type="predicted"/>
<name>A9FDX6_SORC5</name>
<keyword evidence="3" id="KW-1185">Reference proteome</keyword>
<dbReference type="HOGENOM" id="CLU_1160484_0_0_7"/>
<feature type="compositionally biased region" description="Low complexity" evidence="1">
    <location>
        <begin position="68"/>
        <end position="78"/>
    </location>
</feature>
<dbReference type="AlphaFoldDB" id="A9FDX6"/>
<evidence type="ECO:0000313" key="2">
    <source>
        <dbReference type="EMBL" id="CAN91804.1"/>
    </source>
</evidence>
<feature type="region of interest" description="Disordered" evidence="1">
    <location>
        <begin position="12"/>
        <end position="50"/>
    </location>
</feature>
<dbReference type="KEGG" id="scl:sce1645"/>
<organism evidence="2 3">
    <name type="scientific">Sorangium cellulosum (strain So ce56)</name>
    <name type="common">Polyangium cellulosum (strain So ce56)</name>
    <dbReference type="NCBI Taxonomy" id="448385"/>
    <lineage>
        <taxon>Bacteria</taxon>
        <taxon>Pseudomonadati</taxon>
        <taxon>Myxococcota</taxon>
        <taxon>Polyangia</taxon>
        <taxon>Polyangiales</taxon>
        <taxon>Polyangiaceae</taxon>
        <taxon>Sorangium</taxon>
    </lineage>
</organism>
<gene>
    <name evidence="2" type="ordered locus">sce1645</name>
</gene>
<protein>
    <submittedName>
        <fullName evidence="2">Uncharacterized protein</fullName>
    </submittedName>
</protein>
<dbReference type="EMBL" id="AM746676">
    <property type="protein sequence ID" value="CAN91804.1"/>
    <property type="molecule type" value="Genomic_DNA"/>
</dbReference>
<evidence type="ECO:0000313" key="3">
    <source>
        <dbReference type="Proteomes" id="UP000002139"/>
    </source>
</evidence>
<feature type="region of interest" description="Disordered" evidence="1">
    <location>
        <begin position="62"/>
        <end position="85"/>
    </location>
</feature>
<sequence>MSSSRMIALLQGSLPITVSNAPSTTTPPRGGGRRRSAPPTPATPARPAGPGAIRATAQLRNHATRVRAQPAQPAQPAQKRNPGDSAVTACAGWHRCYSAPMRSIALAAVCAGILTLAPACDRTPPVPETSDPTGKDLVIGAVVAAAEQSGGIRIYKIVEVEELPAPFGSDLHMIAYDPKAQSFQEAAELRRKGKLTVAKDHMTVRLVYFLPRDHRVISNEPVSDDERAPYLRSFQSRQR</sequence>
<evidence type="ECO:0000256" key="1">
    <source>
        <dbReference type="SAM" id="MobiDB-lite"/>
    </source>
</evidence>
<reference evidence="2 3" key="1">
    <citation type="journal article" date="2007" name="Nat. Biotechnol.">
        <title>Complete genome sequence of the myxobacterium Sorangium cellulosum.</title>
        <authorList>
            <person name="Schneiker S."/>
            <person name="Perlova O."/>
            <person name="Kaiser O."/>
            <person name="Gerth K."/>
            <person name="Alici A."/>
            <person name="Altmeyer M.O."/>
            <person name="Bartels D."/>
            <person name="Bekel T."/>
            <person name="Beyer S."/>
            <person name="Bode E."/>
            <person name="Bode H.B."/>
            <person name="Bolten C.J."/>
            <person name="Choudhuri J.V."/>
            <person name="Doss S."/>
            <person name="Elnakady Y.A."/>
            <person name="Frank B."/>
            <person name="Gaigalat L."/>
            <person name="Goesmann A."/>
            <person name="Groeger C."/>
            <person name="Gross F."/>
            <person name="Jelsbak L."/>
            <person name="Jelsbak L."/>
            <person name="Kalinowski J."/>
            <person name="Kegler C."/>
            <person name="Knauber T."/>
            <person name="Konietzny S."/>
            <person name="Kopp M."/>
            <person name="Krause L."/>
            <person name="Krug D."/>
            <person name="Linke B."/>
            <person name="Mahmud T."/>
            <person name="Martinez-Arias R."/>
            <person name="McHardy A.C."/>
            <person name="Merai M."/>
            <person name="Meyer F."/>
            <person name="Mormann S."/>
            <person name="Munoz-Dorado J."/>
            <person name="Perez J."/>
            <person name="Pradella S."/>
            <person name="Rachid S."/>
            <person name="Raddatz G."/>
            <person name="Rosenau F."/>
            <person name="Rueckert C."/>
            <person name="Sasse F."/>
            <person name="Scharfe M."/>
            <person name="Schuster S.C."/>
            <person name="Suen G."/>
            <person name="Treuner-Lange A."/>
            <person name="Velicer G.J."/>
            <person name="Vorholter F.-J."/>
            <person name="Weissman K.J."/>
            <person name="Welch R.D."/>
            <person name="Wenzel S.C."/>
            <person name="Whitworth D.E."/>
            <person name="Wilhelm S."/>
            <person name="Wittmann C."/>
            <person name="Bloecker H."/>
            <person name="Puehler A."/>
            <person name="Mueller R."/>
        </authorList>
    </citation>
    <scope>NUCLEOTIDE SEQUENCE [LARGE SCALE GENOMIC DNA]</scope>
    <source>
        <strain evidence="3">So ce56</strain>
    </source>
</reference>